<dbReference type="Proteomes" id="UP001324634">
    <property type="component" value="Chromosome"/>
</dbReference>
<protein>
    <recommendedName>
        <fullName evidence="6">Peptidase C80 domain-containing protein</fullName>
    </recommendedName>
</protein>
<feature type="compositionally biased region" description="Acidic residues" evidence="2">
    <location>
        <begin position="663"/>
        <end position="679"/>
    </location>
</feature>
<evidence type="ECO:0000256" key="1">
    <source>
        <dbReference type="SAM" id="Coils"/>
    </source>
</evidence>
<reference evidence="4 5" key="1">
    <citation type="submission" date="2023-11" db="EMBL/GenBank/DDBJ databases">
        <title>Peredibacter starrii A3.12.</title>
        <authorList>
            <person name="Mitchell R.J."/>
        </authorList>
    </citation>
    <scope>NUCLEOTIDE SEQUENCE [LARGE SCALE GENOMIC DNA]</scope>
    <source>
        <strain evidence="4 5">A3.12</strain>
    </source>
</reference>
<gene>
    <name evidence="4" type="ORF">SOO65_19405</name>
</gene>
<evidence type="ECO:0000313" key="4">
    <source>
        <dbReference type="EMBL" id="WPU64865.1"/>
    </source>
</evidence>
<organism evidence="4 5">
    <name type="scientific">Peredibacter starrii</name>
    <dbReference type="NCBI Taxonomy" id="28202"/>
    <lineage>
        <taxon>Bacteria</taxon>
        <taxon>Pseudomonadati</taxon>
        <taxon>Bdellovibrionota</taxon>
        <taxon>Bacteriovoracia</taxon>
        <taxon>Bacteriovoracales</taxon>
        <taxon>Bacteriovoracaceae</taxon>
        <taxon>Peredibacter</taxon>
    </lineage>
</organism>
<dbReference type="AlphaFoldDB" id="A0AAX4HNU9"/>
<keyword evidence="1" id="KW-0175">Coiled coil</keyword>
<accession>A0AAX4HNU9</accession>
<dbReference type="EMBL" id="CP139487">
    <property type="protein sequence ID" value="WPU64865.1"/>
    <property type="molecule type" value="Genomic_DNA"/>
</dbReference>
<feature type="coiled-coil region" evidence="1">
    <location>
        <begin position="391"/>
        <end position="436"/>
    </location>
</feature>
<sequence>MKKLIPVATLLVSIGAHAQCNKKVDPNKVILFIDTNNSELEIATTEKAACERGERLMVVPKNHKEYIKYTNAVIASTKKVERCRTAKTDCTSANAEYEKAQQELDKLSRSNKNISKQTQEALAEIKNSGAKLQNLTISGHDGGGHFGGYKGDFGRQELAAIMKNFKDINEVKSVLLLGCYTGVPKEIIEWKHIFPEVKIIAGYDGSAPLSDKPAGHQYISDILLKEKSLLKNAEQKKLQSYAKQNIQGLTQMNAAMYVYCSDGTKEGEFYYGSLKEGKAFRPFDINECEGKRNQIEELISKVNQYYSGELEVPKNTASGELRQIYNEARRIEHCGEILQMELNLNAVFNLLFYEGAKQNFANYYKDDLAEAEKILSEFKLEDMEKGFNEAQEKQNKFIESIRAEIESLEKNPEAAVAAEQKKLEEFTKKRDALFNDPKFARVKSYINPENGAYNGPMDLAENLVPLAQELMNSAMTYSALKYTAEAVKANPQGMVLAKRQVLVSEENNQKNQILAFQQLKEKLAKPENKVWVPTAKNLSSKTRKETLANIHNAHAILSVEGLPAKQRQALSWMVQASSAHLGYFQNPFSWHEFTGRTEDPQFPIRLKDYTSGQGYMGGGGGYVGPAYYGGYTGSGYPSPMGMGGIAGGMMGGATTGGYYGDGGIDEADEDNAYSDESEE</sequence>
<evidence type="ECO:0000313" key="5">
    <source>
        <dbReference type="Proteomes" id="UP001324634"/>
    </source>
</evidence>
<dbReference type="RefSeq" id="WP_321394479.1">
    <property type="nucleotide sequence ID" value="NZ_CP139487.1"/>
</dbReference>
<keyword evidence="5" id="KW-1185">Reference proteome</keyword>
<evidence type="ECO:0000256" key="2">
    <source>
        <dbReference type="SAM" id="MobiDB-lite"/>
    </source>
</evidence>
<keyword evidence="3" id="KW-0732">Signal</keyword>
<feature type="region of interest" description="Disordered" evidence="2">
    <location>
        <begin position="658"/>
        <end position="679"/>
    </location>
</feature>
<proteinExistence type="predicted"/>
<name>A0AAX4HNU9_9BACT</name>
<feature type="chain" id="PRO_5043556448" description="Peptidase C80 domain-containing protein" evidence="3">
    <location>
        <begin position="19"/>
        <end position="679"/>
    </location>
</feature>
<dbReference type="KEGG" id="psti:SOO65_19405"/>
<feature type="signal peptide" evidence="3">
    <location>
        <begin position="1"/>
        <end position="18"/>
    </location>
</feature>
<evidence type="ECO:0000256" key="3">
    <source>
        <dbReference type="SAM" id="SignalP"/>
    </source>
</evidence>
<evidence type="ECO:0008006" key="6">
    <source>
        <dbReference type="Google" id="ProtNLM"/>
    </source>
</evidence>
<feature type="coiled-coil region" evidence="1">
    <location>
        <begin position="83"/>
        <end position="124"/>
    </location>
</feature>